<dbReference type="Pfam" id="PF14376">
    <property type="entry name" value="Haem_bd"/>
    <property type="match status" value="1"/>
</dbReference>
<sequence length="165" mass="19130">MLKKILKVLAIAFILIQFIQIDKTSKSDETFHMSTKYNMPEEVSTLLKNACYNCHSNVVSYPWYSYVQPVGWWLNNHISEARRGLNFSTFTNGSIARQNHKFEEILEEVKEGEMPLKSYTDFVLHPEAKLTDAQRGVITSWAQLQMNLIAEQYPADSLVLKKRIK</sequence>
<feature type="domain" description="Haem-binding" evidence="1">
    <location>
        <begin position="10"/>
        <end position="146"/>
    </location>
</feature>
<dbReference type="SMART" id="SM01235">
    <property type="entry name" value="Haem_bd"/>
    <property type="match status" value="1"/>
</dbReference>
<organism evidence="2 3">
    <name type="scientific">Candidatus Defluviibacterium haderslevense</name>
    <dbReference type="NCBI Taxonomy" id="2981993"/>
    <lineage>
        <taxon>Bacteria</taxon>
        <taxon>Pseudomonadati</taxon>
        <taxon>Bacteroidota</taxon>
        <taxon>Saprospiria</taxon>
        <taxon>Saprospirales</taxon>
        <taxon>Saprospiraceae</taxon>
        <taxon>Candidatus Defluviibacterium</taxon>
    </lineage>
</organism>
<reference evidence="2 3" key="1">
    <citation type="submission" date="2020-10" db="EMBL/GenBank/DDBJ databases">
        <title>Connecting structure to function with the recovery of over 1000 high-quality activated sludge metagenome-assembled genomes encoding full-length rRNA genes using long-read sequencing.</title>
        <authorList>
            <person name="Singleton C.M."/>
            <person name="Petriglieri F."/>
            <person name="Kristensen J.M."/>
            <person name="Kirkegaard R.H."/>
            <person name="Michaelsen T.Y."/>
            <person name="Andersen M.H."/>
            <person name="Karst S.M."/>
            <person name="Dueholm M.S."/>
            <person name="Nielsen P.H."/>
            <person name="Albertsen M."/>
        </authorList>
    </citation>
    <scope>NUCLEOTIDE SEQUENCE [LARGE SCALE GENOMIC DNA]</scope>
    <source>
        <strain evidence="2">Ribe_18-Q3-R11-54_BAT3C.373</strain>
    </source>
</reference>
<evidence type="ECO:0000313" key="3">
    <source>
        <dbReference type="Proteomes" id="UP000808349"/>
    </source>
</evidence>
<dbReference type="InterPro" id="IPR025992">
    <property type="entry name" value="Haem-bd"/>
</dbReference>
<dbReference type="AlphaFoldDB" id="A0A9D7XFR5"/>
<accession>A0A9D7XFR5</accession>
<evidence type="ECO:0000259" key="1">
    <source>
        <dbReference type="SMART" id="SM01235"/>
    </source>
</evidence>
<comment type="caution">
    <text evidence="2">The sequence shown here is derived from an EMBL/GenBank/DDBJ whole genome shotgun (WGS) entry which is preliminary data.</text>
</comment>
<gene>
    <name evidence="2" type="ORF">IPO85_15900</name>
</gene>
<dbReference type="EMBL" id="JADKFW010000014">
    <property type="protein sequence ID" value="MBK9718961.1"/>
    <property type="molecule type" value="Genomic_DNA"/>
</dbReference>
<dbReference type="Proteomes" id="UP000808349">
    <property type="component" value="Unassembled WGS sequence"/>
</dbReference>
<protein>
    <submittedName>
        <fullName evidence="2">Heme-binding domain-containing protein</fullName>
    </submittedName>
</protein>
<name>A0A9D7XFR5_9BACT</name>
<proteinExistence type="predicted"/>
<evidence type="ECO:0000313" key="2">
    <source>
        <dbReference type="EMBL" id="MBK9718961.1"/>
    </source>
</evidence>